<dbReference type="SUPFAM" id="SSF53098">
    <property type="entry name" value="Ribonuclease H-like"/>
    <property type="match status" value="1"/>
</dbReference>
<feature type="compositionally biased region" description="Low complexity" evidence="1">
    <location>
        <begin position="461"/>
        <end position="472"/>
    </location>
</feature>
<feature type="region of interest" description="Disordered" evidence="1">
    <location>
        <begin position="1204"/>
        <end position="1235"/>
    </location>
</feature>
<feature type="domain" description="SAP" evidence="3">
    <location>
        <begin position="1"/>
        <end position="27"/>
    </location>
</feature>
<dbReference type="GO" id="GO:0005737">
    <property type="term" value="C:cytoplasm"/>
    <property type="evidence" value="ECO:0007669"/>
    <property type="project" value="UniProtKB-ARBA"/>
</dbReference>
<feature type="domain" description="Integrase catalytic" evidence="4">
    <location>
        <begin position="95"/>
        <end position="279"/>
    </location>
</feature>
<dbReference type="Gene3D" id="3.30.420.10">
    <property type="entry name" value="Ribonuclease H-like superfamily/Ribonuclease H"/>
    <property type="match status" value="1"/>
</dbReference>
<evidence type="ECO:0008006" key="7">
    <source>
        <dbReference type="Google" id="ProtNLM"/>
    </source>
</evidence>
<dbReference type="GO" id="GO:0015074">
    <property type="term" value="P:DNA integration"/>
    <property type="evidence" value="ECO:0007669"/>
    <property type="project" value="InterPro"/>
</dbReference>
<reference evidence="5" key="1">
    <citation type="submission" date="2023-08" db="EMBL/GenBank/DDBJ databases">
        <authorList>
            <person name="Chen Y."/>
            <person name="Shah S."/>
            <person name="Dougan E. K."/>
            <person name="Thang M."/>
            <person name="Chan C."/>
        </authorList>
    </citation>
    <scope>NUCLEOTIDE SEQUENCE</scope>
</reference>
<dbReference type="InterPro" id="IPR003034">
    <property type="entry name" value="SAP_dom"/>
</dbReference>
<feature type="region of interest" description="Disordered" evidence="1">
    <location>
        <begin position="1249"/>
        <end position="1268"/>
    </location>
</feature>
<keyword evidence="2" id="KW-0472">Membrane</keyword>
<name>A0AA36NGV5_9DINO</name>
<evidence type="ECO:0000313" key="5">
    <source>
        <dbReference type="EMBL" id="CAJ1406582.1"/>
    </source>
</evidence>
<feature type="region of interest" description="Disordered" evidence="1">
    <location>
        <begin position="416"/>
        <end position="513"/>
    </location>
</feature>
<evidence type="ECO:0000313" key="6">
    <source>
        <dbReference type="Proteomes" id="UP001178507"/>
    </source>
</evidence>
<accession>A0AA36NGV5</accession>
<comment type="caution">
    <text evidence="5">The sequence shown here is derived from an EMBL/GenBank/DDBJ whole genome shotgun (WGS) entry which is preliminary data.</text>
</comment>
<feature type="transmembrane region" description="Helical" evidence="2">
    <location>
        <begin position="1164"/>
        <end position="1186"/>
    </location>
</feature>
<dbReference type="PANTHER" id="PTHR11439">
    <property type="entry name" value="GAG-POL-RELATED RETROTRANSPOSON"/>
    <property type="match status" value="1"/>
</dbReference>
<dbReference type="EMBL" id="CAUJNA010003638">
    <property type="protein sequence ID" value="CAJ1406582.1"/>
    <property type="molecule type" value="Genomic_DNA"/>
</dbReference>
<feature type="compositionally biased region" description="Polar residues" evidence="1">
    <location>
        <begin position="450"/>
        <end position="460"/>
    </location>
</feature>
<evidence type="ECO:0000259" key="4">
    <source>
        <dbReference type="PROSITE" id="PS50994"/>
    </source>
</evidence>
<dbReference type="PROSITE" id="PS50800">
    <property type="entry name" value="SAP"/>
    <property type="match status" value="1"/>
</dbReference>
<dbReference type="InterPro" id="IPR036397">
    <property type="entry name" value="RNaseH_sf"/>
</dbReference>
<dbReference type="GO" id="GO:0003676">
    <property type="term" value="F:nucleic acid binding"/>
    <property type="evidence" value="ECO:0007669"/>
    <property type="project" value="InterPro"/>
</dbReference>
<feature type="compositionally biased region" description="Polar residues" evidence="1">
    <location>
        <begin position="1209"/>
        <end position="1221"/>
    </location>
</feature>
<evidence type="ECO:0000256" key="1">
    <source>
        <dbReference type="SAM" id="MobiDB-lite"/>
    </source>
</evidence>
<sequence length="1343" mass="150196">MRDACKFLELPTSGDKGRLWKRLVAYFMQKEHEAALEAAKVLYREAERVPEARPFAKEPTVEQRALHSLTHTPKADWCDACVSCRSREDNHGERVTDEPKQRLVFQLDYMFMSDDNSTEQKAGCLTCLVMAESQFGSILAIPCKQKGAKSLKYCVEEIVRHTMLFQDQRPIFRSDGEPATRQLLRAIQTCRSKLGLATEVDIANSKQANGAAERAVRTLRRGALTLMHQLETNYQMRLPVTHRLTAWALRHWSWLHNRYHVPQHRALKQTAYEAMCGQQYRNGICVFGEVVIAKPEHYHKNQSWKPCVWVGRSTSSDRNIVLDGGGAHEVRTVRRIPVCWRPEVLQLARGMPYDNKDSAIKTTYIGAQPVRIADAERDAIGDEAASDPESVDEPGVDKVGDEVAIGLALAVKPEGKQPIVPGRVPPPKSAAVASTAGPQEMVPAPGAPQLYSSVPETPVTSSAGAASSSAPAPIIPLQPGATREAPEPDEESMRSPKAAKTASPKKARTEADVRHVEKYPDEDEGAFDLSDLQFDETLDAYEPEPCLREERPPELAPEELKALDIVSDRKEIERLLKMGVMVQVSEEEAKDPKYSWMSTTVARDWRWREQRWQRRSRLVARDYKAVDPTREGLFSPAAGVNLARVIPFVAMMEQQPTYVLDIKDAYLMCDQPRPVLISAPSFLPEFAGQIWELKKLLPGQRDGSSVWFGKALGLLREAGLDNLPEAPNIFRGVAEMSSIRLTIHVDDVLFCGCKEEVNRLLEVLEKDVTLVVEGPFDLPGQEYKYLKKRYQLTEDGLVIRPDRKQLEKIVECMQQHGRVRERQIPCTPEISEVDNSEALDPYLHSIFRSVVGRLLYVYPELPTAQFAIIRLAGKMSCPTVRDFKHLEYLTGYLIHVMDWGIKFQRRPWSHSIMYEGVAGNVNLEEAIVVECISDSDWAGCKTLRRSTSSGIICVGQNVLFQYVRSQRTTALSSCESEYLAMASVVSEGILVGKVLSFLTGREHSLVARCDSSSARSLAMRSGVGRIRHLSARVMWVQELTRSGLLQVRSIPTLVNPADVGTKPLTAKRIAVLANLIGLVDKDETPLGIEEALEVKEKMEHKKLIRMVVRTAEHEAHEVRQVTAGVPTSARTMLMSILCSLLVRDSAGQTCVEHQEKPQKPWLESWLYCLYAVVVLALLSLILCLLVKLDKKVEMQTSAVAKALQRRSDSFSPEPSWEQSGLVSPGSGDRAQQLEPVSGKFKEAAIAGVEYRPEHPQDETSEDEFSEDSVIRRLREDDGIDHNTGEGIPPPWDGSPSEPMPDWVREMRDRTFAEDAKSARDASGDGVKEVRNADGETDGSNFVL</sequence>
<dbReference type="PROSITE" id="PS50994">
    <property type="entry name" value="INTEGRASE"/>
    <property type="match status" value="1"/>
</dbReference>
<feature type="compositionally biased region" description="Low complexity" evidence="1">
    <location>
        <begin position="495"/>
        <end position="504"/>
    </location>
</feature>
<dbReference type="Proteomes" id="UP001178507">
    <property type="component" value="Unassembled WGS sequence"/>
</dbReference>
<keyword evidence="2" id="KW-1133">Transmembrane helix</keyword>
<feature type="compositionally biased region" description="Basic and acidic residues" evidence="1">
    <location>
        <begin position="1274"/>
        <end position="1283"/>
    </location>
</feature>
<keyword evidence="2" id="KW-0812">Transmembrane</keyword>
<feature type="region of interest" description="Disordered" evidence="1">
    <location>
        <begin position="1274"/>
        <end position="1343"/>
    </location>
</feature>
<dbReference type="CDD" id="cd09272">
    <property type="entry name" value="RNase_HI_RT_Ty1"/>
    <property type="match status" value="1"/>
</dbReference>
<dbReference type="PANTHER" id="PTHR11439:SF463">
    <property type="entry name" value="REVERSE TRANSCRIPTASE TY1_COPIA-TYPE DOMAIN-CONTAINING PROTEIN"/>
    <property type="match status" value="1"/>
</dbReference>
<evidence type="ECO:0000259" key="3">
    <source>
        <dbReference type="PROSITE" id="PS50800"/>
    </source>
</evidence>
<dbReference type="InterPro" id="IPR012337">
    <property type="entry name" value="RNaseH-like_sf"/>
</dbReference>
<keyword evidence="6" id="KW-1185">Reference proteome</keyword>
<organism evidence="5 6">
    <name type="scientific">Effrenium voratum</name>
    <dbReference type="NCBI Taxonomy" id="2562239"/>
    <lineage>
        <taxon>Eukaryota</taxon>
        <taxon>Sar</taxon>
        <taxon>Alveolata</taxon>
        <taxon>Dinophyceae</taxon>
        <taxon>Suessiales</taxon>
        <taxon>Symbiodiniaceae</taxon>
        <taxon>Effrenium</taxon>
    </lineage>
</organism>
<evidence type="ECO:0000256" key="2">
    <source>
        <dbReference type="SAM" id="Phobius"/>
    </source>
</evidence>
<dbReference type="InterPro" id="IPR001584">
    <property type="entry name" value="Integrase_cat-core"/>
</dbReference>
<protein>
    <recommendedName>
        <fullName evidence="7">Retrovirus-related Pol polyprotein from transposon TNT 1-94</fullName>
    </recommendedName>
</protein>
<gene>
    <name evidence="5" type="ORF">EVOR1521_LOCUS28509</name>
</gene>
<proteinExistence type="predicted"/>
<feature type="compositionally biased region" description="Basic and acidic residues" evidence="1">
    <location>
        <begin position="1302"/>
        <end position="1333"/>
    </location>
</feature>